<dbReference type="EMBL" id="FTOK01000008">
    <property type="protein sequence ID" value="SIS88301.1"/>
    <property type="molecule type" value="Genomic_DNA"/>
</dbReference>
<keyword evidence="1" id="KW-1133">Transmembrane helix</keyword>
<keyword evidence="1" id="KW-0812">Transmembrane</keyword>
<keyword evidence="1" id="KW-0472">Membrane</keyword>
<reference evidence="2 3" key="1">
    <citation type="submission" date="2017-01" db="EMBL/GenBank/DDBJ databases">
        <authorList>
            <person name="Varghese N."/>
            <person name="Submissions S."/>
        </authorList>
    </citation>
    <scope>NUCLEOTIDE SEQUENCE [LARGE SCALE GENOMIC DNA]</scope>
    <source>
        <strain evidence="2 3">DSM 22782</strain>
    </source>
</reference>
<comment type="caution">
    <text evidence="2">The sequence shown here is derived from an EMBL/GenBank/DDBJ whole genome shotgun (WGS) entry which is preliminary data.</text>
</comment>
<accession>A0ABY1L1L2</accession>
<feature type="transmembrane region" description="Helical" evidence="1">
    <location>
        <begin position="5"/>
        <end position="22"/>
    </location>
</feature>
<evidence type="ECO:0000313" key="2">
    <source>
        <dbReference type="EMBL" id="SIS88301.1"/>
    </source>
</evidence>
<dbReference type="RefSeq" id="WP_076572103.1">
    <property type="nucleotide sequence ID" value="NZ_FTOK01000008.1"/>
</dbReference>
<sequence>MTKTINFLTVLIVAGVIMALIVEGTMESVTIPPGFYIFSSFFALFTAGYRYYFEMDKKSWGASLMVLTTAGILFSIVLMFI</sequence>
<organism evidence="2 3">
    <name type="scientific">Salimicrobium salexigens</name>
    <dbReference type="NCBI Taxonomy" id="908941"/>
    <lineage>
        <taxon>Bacteria</taxon>
        <taxon>Bacillati</taxon>
        <taxon>Bacillota</taxon>
        <taxon>Bacilli</taxon>
        <taxon>Bacillales</taxon>
        <taxon>Bacillaceae</taxon>
        <taxon>Salimicrobium</taxon>
    </lineage>
</organism>
<gene>
    <name evidence="2" type="ORF">SAMN05421758_10859</name>
</gene>
<feature type="transmembrane region" description="Helical" evidence="1">
    <location>
        <begin position="34"/>
        <end position="53"/>
    </location>
</feature>
<dbReference type="Proteomes" id="UP000199777">
    <property type="component" value="Unassembled WGS sequence"/>
</dbReference>
<keyword evidence="3" id="KW-1185">Reference proteome</keyword>
<evidence type="ECO:0000313" key="3">
    <source>
        <dbReference type="Proteomes" id="UP000199777"/>
    </source>
</evidence>
<proteinExistence type="predicted"/>
<name>A0ABY1L1L2_9BACI</name>
<evidence type="ECO:0000256" key="1">
    <source>
        <dbReference type="SAM" id="Phobius"/>
    </source>
</evidence>
<feature type="transmembrane region" description="Helical" evidence="1">
    <location>
        <begin position="60"/>
        <end position="80"/>
    </location>
</feature>
<protein>
    <submittedName>
        <fullName evidence="2">Uncharacterized protein</fullName>
    </submittedName>
</protein>